<dbReference type="AlphaFoldDB" id="A0AAE0AK00"/>
<keyword evidence="4" id="KW-1185">Reference proteome</keyword>
<reference evidence="3" key="1">
    <citation type="journal article" date="2023" name="Plant J.">
        <title>Genome sequences and population genomics provide insights into the demographic history, inbreeding, and mutation load of two 'living fossil' tree species of Dipteronia.</title>
        <authorList>
            <person name="Feng Y."/>
            <person name="Comes H.P."/>
            <person name="Chen J."/>
            <person name="Zhu S."/>
            <person name="Lu R."/>
            <person name="Zhang X."/>
            <person name="Li P."/>
            <person name="Qiu J."/>
            <person name="Olsen K.M."/>
            <person name="Qiu Y."/>
        </authorList>
    </citation>
    <scope>NUCLEOTIDE SEQUENCE</scope>
    <source>
        <strain evidence="3">NBL</strain>
    </source>
</reference>
<sequence length="345" mass="38093">MSTHGFVGDISVVGVSKYFMSNTCSSKDFRATPIGHKYTIIWCPNRKFREVNLVFLESQFGMDPTKLVITYGGKWVENFYEGGETEFVKVRRNLTYAELSMVVQGIANVDLSRHVPEVYVSVVEKFNAEPGDVGVHTVQPVCQSILQQLVVQFQSAGGSNNIWGSIPTTDSTFEIPSVNPVISEDGLDDFDKDYISPDGSREGMNDEAAHCQGMSSDRTNSGPDPTDGGPTGSGTAVPRHWIIPGASNNSFELVITEESSSCNRLSKCGMFENKKDLKRALLTYELKAHFEIPVTRLSTTIYEAGCKELECKFQICAVKMEGGNYWIVRIFDEDHSSADQQGNSS</sequence>
<name>A0AAE0AK00_9ROSI</name>
<evidence type="ECO:0000259" key="2">
    <source>
        <dbReference type="Pfam" id="PF03108"/>
    </source>
</evidence>
<comment type="caution">
    <text evidence="3">The sequence shown here is derived from an EMBL/GenBank/DDBJ whole genome shotgun (WGS) entry which is preliminary data.</text>
</comment>
<dbReference type="Pfam" id="PF03108">
    <property type="entry name" value="DBD_Tnp_Mut"/>
    <property type="match status" value="1"/>
</dbReference>
<accession>A0AAE0AK00</accession>
<dbReference type="Proteomes" id="UP001281410">
    <property type="component" value="Unassembled WGS sequence"/>
</dbReference>
<proteinExistence type="predicted"/>
<dbReference type="InterPro" id="IPR004332">
    <property type="entry name" value="Transposase_MuDR"/>
</dbReference>
<feature type="domain" description="Transposase MuDR plant" evidence="2">
    <location>
        <begin position="271"/>
        <end position="322"/>
    </location>
</feature>
<dbReference type="EMBL" id="JANJYJ010000004">
    <property type="protein sequence ID" value="KAK3219478.1"/>
    <property type="molecule type" value="Genomic_DNA"/>
</dbReference>
<evidence type="ECO:0000313" key="4">
    <source>
        <dbReference type="Proteomes" id="UP001281410"/>
    </source>
</evidence>
<protein>
    <recommendedName>
        <fullName evidence="2">Transposase MuDR plant domain-containing protein</fullName>
    </recommendedName>
</protein>
<feature type="region of interest" description="Disordered" evidence="1">
    <location>
        <begin position="194"/>
        <end position="238"/>
    </location>
</feature>
<evidence type="ECO:0000256" key="1">
    <source>
        <dbReference type="SAM" id="MobiDB-lite"/>
    </source>
</evidence>
<gene>
    <name evidence="3" type="ORF">Dsin_013448</name>
</gene>
<evidence type="ECO:0000313" key="3">
    <source>
        <dbReference type="EMBL" id="KAK3219478.1"/>
    </source>
</evidence>
<organism evidence="3 4">
    <name type="scientific">Dipteronia sinensis</name>
    <dbReference type="NCBI Taxonomy" id="43782"/>
    <lineage>
        <taxon>Eukaryota</taxon>
        <taxon>Viridiplantae</taxon>
        <taxon>Streptophyta</taxon>
        <taxon>Embryophyta</taxon>
        <taxon>Tracheophyta</taxon>
        <taxon>Spermatophyta</taxon>
        <taxon>Magnoliopsida</taxon>
        <taxon>eudicotyledons</taxon>
        <taxon>Gunneridae</taxon>
        <taxon>Pentapetalae</taxon>
        <taxon>rosids</taxon>
        <taxon>malvids</taxon>
        <taxon>Sapindales</taxon>
        <taxon>Sapindaceae</taxon>
        <taxon>Hippocastanoideae</taxon>
        <taxon>Acereae</taxon>
        <taxon>Dipteronia</taxon>
    </lineage>
</organism>
<feature type="compositionally biased region" description="Basic and acidic residues" evidence="1">
    <location>
        <begin position="194"/>
        <end position="209"/>
    </location>
</feature>